<evidence type="ECO:0000313" key="2">
    <source>
        <dbReference type="Proteomes" id="UP001055879"/>
    </source>
</evidence>
<proteinExistence type="predicted"/>
<keyword evidence="2" id="KW-1185">Reference proteome</keyword>
<comment type="caution">
    <text evidence="1">The sequence shown here is derived from an EMBL/GenBank/DDBJ whole genome shotgun (WGS) entry which is preliminary data.</text>
</comment>
<gene>
    <name evidence="1" type="ORF">L6452_14666</name>
</gene>
<dbReference type="EMBL" id="CM042050">
    <property type="protein sequence ID" value="KAI3735176.1"/>
    <property type="molecule type" value="Genomic_DNA"/>
</dbReference>
<organism evidence="1 2">
    <name type="scientific">Arctium lappa</name>
    <name type="common">Greater burdock</name>
    <name type="synonym">Lappa major</name>
    <dbReference type="NCBI Taxonomy" id="4217"/>
    <lineage>
        <taxon>Eukaryota</taxon>
        <taxon>Viridiplantae</taxon>
        <taxon>Streptophyta</taxon>
        <taxon>Embryophyta</taxon>
        <taxon>Tracheophyta</taxon>
        <taxon>Spermatophyta</taxon>
        <taxon>Magnoliopsida</taxon>
        <taxon>eudicotyledons</taxon>
        <taxon>Gunneridae</taxon>
        <taxon>Pentapetalae</taxon>
        <taxon>asterids</taxon>
        <taxon>campanulids</taxon>
        <taxon>Asterales</taxon>
        <taxon>Asteraceae</taxon>
        <taxon>Carduoideae</taxon>
        <taxon>Cardueae</taxon>
        <taxon>Arctiinae</taxon>
        <taxon>Arctium</taxon>
    </lineage>
</organism>
<reference evidence="2" key="1">
    <citation type="journal article" date="2022" name="Mol. Ecol. Resour.">
        <title>The genomes of chicory, endive, great burdock and yacon provide insights into Asteraceae palaeo-polyploidization history and plant inulin production.</title>
        <authorList>
            <person name="Fan W."/>
            <person name="Wang S."/>
            <person name="Wang H."/>
            <person name="Wang A."/>
            <person name="Jiang F."/>
            <person name="Liu H."/>
            <person name="Zhao H."/>
            <person name="Xu D."/>
            <person name="Zhang Y."/>
        </authorList>
    </citation>
    <scope>NUCLEOTIDE SEQUENCE [LARGE SCALE GENOMIC DNA]</scope>
    <source>
        <strain evidence="2">cv. Niubang</strain>
    </source>
</reference>
<accession>A0ACB9CLS9</accession>
<name>A0ACB9CLS9_ARCLA</name>
<evidence type="ECO:0000313" key="1">
    <source>
        <dbReference type="EMBL" id="KAI3735176.1"/>
    </source>
</evidence>
<protein>
    <submittedName>
        <fullName evidence="1">Uncharacterized protein</fullName>
    </submittedName>
</protein>
<dbReference type="Proteomes" id="UP001055879">
    <property type="component" value="Linkage Group LG04"/>
</dbReference>
<reference evidence="1 2" key="2">
    <citation type="journal article" date="2022" name="Mol. Ecol. Resour.">
        <title>The genomes of chicory, endive, great burdock and yacon provide insights into Asteraceae paleo-polyploidization history and plant inulin production.</title>
        <authorList>
            <person name="Fan W."/>
            <person name="Wang S."/>
            <person name="Wang H."/>
            <person name="Wang A."/>
            <person name="Jiang F."/>
            <person name="Liu H."/>
            <person name="Zhao H."/>
            <person name="Xu D."/>
            <person name="Zhang Y."/>
        </authorList>
    </citation>
    <scope>NUCLEOTIDE SEQUENCE [LARGE SCALE GENOMIC DNA]</scope>
    <source>
        <strain evidence="2">cv. Niubang</strain>
    </source>
</reference>
<sequence length="173" mass="18619">MDNSDEDWMVEESVFYNGSFAGSGEGFHLKSIGGTGESHGRRRGSDLNSNGNPAKSKETWKFPEVSSPSIAVEENIKGAKSDVHILSDDLAVQSTGLGNLDGFGTIRGPGKHKDHKKDGPTIVGHTHEEENEFKDQGPMENQVMHSQEGNKSSDTGRSNKAKSSKGSHQKAPN</sequence>